<reference evidence="2" key="1">
    <citation type="submission" date="2023-03" db="EMBL/GenBank/DDBJ databases">
        <title>Electrophorus voltai genome.</title>
        <authorList>
            <person name="Bian C."/>
        </authorList>
    </citation>
    <scope>NUCLEOTIDE SEQUENCE</scope>
    <source>
        <strain evidence="2">CB-2022</strain>
        <tissue evidence="2">Muscle</tissue>
    </source>
</reference>
<feature type="compositionally biased region" description="Polar residues" evidence="1">
    <location>
        <begin position="67"/>
        <end position="106"/>
    </location>
</feature>
<comment type="caution">
    <text evidence="2">The sequence shown here is derived from an EMBL/GenBank/DDBJ whole genome shotgun (WGS) entry which is preliminary data.</text>
</comment>
<protein>
    <submittedName>
        <fullName evidence="2">Uncharacterized protein</fullName>
    </submittedName>
</protein>
<gene>
    <name evidence="2" type="ORF">P4O66_019628</name>
</gene>
<dbReference type="AlphaFoldDB" id="A0AAD9E7Y7"/>
<keyword evidence="3" id="KW-1185">Reference proteome</keyword>
<organism evidence="2 3">
    <name type="scientific">Electrophorus voltai</name>
    <dbReference type="NCBI Taxonomy" id="2609070"/>
    <lineage>
        <taxon>Eukaryota</taxon>
        <taxon>Metazoa</taxon>
        <taxon>Chordata</taxon>
        <taxon>Craniata</taxon>
        <taxon>Vertebrata</taxon>
        <taxon>Euteleostomi</taxon>
        <taxon>Actinopterygii</taxon>
        <taxon>Neopterygii</taxon>
        <taxon>Teleostei</taxon>
        <taxon>Ostariophysi</taxon>
        <taxon>Gymnotiformes</taxon>
        <taxon>Gymnotoidei</taxon>
        <taxon>Gymnotidae</taxon>
        <taxon>Electrophorus</taxon>
    </lineage>
</organism>
<dbReference type="Proteomes" id="UP001239994">
    <property type="component" value="Unassembled WGS sequence"/>
</dbReference>
<name>A0AAD9E7Y7_9TELE</name>
<sequence length="158" mass="16835">MKQRKLSGPHGRLGAFTVDQEGQSTVQSLSSLTSAISSEQAAMTLVLGTITKHYLDQDSISDEAPTESMNSVSPHQPNDAGSTSVEAAQANGPQVNDVTTADGTKSSTEEQDENESLESKEVVKAAPVQRATKTRIASSRKRSKPVGTSKKRTRPLRP</sequence>
<feature type="region of interest" description="Disordered" evidence="1">
    <location>
        <begin position="1"/>
        <end position="23"/>
    </location>
</feature>
<accession>A0AAD9E7Y7</accession>
<evidence type="ECO:0000256" key="1">
    <source>
        <dbReference type="SAM" id="MobiDB-lite"/>
    </source>
</evidence>
<proteinExistence type="predicted"/>
<evidence type="ECO:0000313" key="2">
    <source>
        <dbReference type="EMBL" id="KAK1805292.1"/>
    </source>
</evidence>
<feature type="compositionally biased region" description="Basic residues" evidence="1">
    <location>
        <begin position="138"/>
        <end position="158"/>
    </location>
</feature>
<dbReference type="EMBL" id="JAROKS010000003">
    <property type="protein sequence ID" value="KAK1805292.1"/>
    <property type="molecule type" value="Genomic_DNA"/>
</dbReference>
<feature type="region of interest" description="Disordered" evidence="1">
    <location>
        <begin position="58"/>
        <end position="158"/>
    </location>
</feature>
<evidence type="ECO:0000313" key="3">
    <source>
        <dbReference type="Proteomes" id="UP001239994"/>
    </source>
</evidence>